<feature type="domain" description="CUE" evidence="3">
    <location>
        <begin position="110"/>
        <end position="153"/>
    </location>
</feature>
<reference evidence="4" key="1">
    <citation type="submission" date="2023-06" db="EMBL/GenBank/DDBJ databases">
        <title>Genome-scale phylogeny and comparative genomics of the fungal order Sordariales.</title>
        <authorList>
            <consortium name="Lawrence Berkeley National Laboratory"/>
            <person name="Hensen N."/>
            <person name="Bonometti L."/>
            <person name="Westerberg I."/>
            <person name="Brannstrom I.O."/>
            <person name="Guillou S."/>
            <person name="Cros-Aarteil S."/>
            <person name="Calhoun S."/>
            <person name="Haridas S."/>
            <person name="Kuo A."/>
            <person name="Mondo S."/>
            <person name="Pangilinan J."/>
            <person name="Riley R."/>
            <person name="LaButti K."/>
            <person name="Andreopoulos B."/>
            <person name="Lipzen A."/>
            <person name="Chen C."/>
            <person name="Yanf M."/>
            <person name="Daum C."/>
            <person name="Ng V."/>
            <person name="Clum A."/>
            <person name="Steindorff A."/>
            <person name="Ohm R."/>
            <person name="Martin F."/>
            <person name="Silar P."/>
            <person name="Natvig D."/>
            <person name="Lalanne C."/>
            <person name="Gautier V."/>
            <person name="Ament-velasquez S.L."/>
            <person name="Kruys A."/>
            <person name="Hutchinson M.I."/>
            <person name="Powell A.J."/>
            <person name="Barry K."/>
            <person name="Miller A.N."/>
            <person name="Grigoriev I.V."/>
            <person name="Debuchy R."/>
            <person name="Gladieux P."/>
            <person name="Thoren M.H."/>
            <person name="Johannesson H."/>
        </authorList>
    </citation>
    <scope>NUCLEOTIDE SEQUENCE</scope>
    <source>
        <strain evidence="4">SMH3391-2</strain>
    </source>
</reference>
<dbReference type="SMART" id="SM00463">
    <property type="entry name" value="SMR"/>
    <property type="match status" value="1"/>
</dbReference>
<dbReference type="InterPro" id="IPR003892">
    <property type="entry name" value="CUE"/>
</dbReference>
<feature type="compositionally biased region" description="Low complexity" evidence="1">
    <location>
        <begin position="255"/>
        <end position="270"/>
    </location>
</feature>
<feature type="region of interest" description="Disordered" evidence="1">
    <location>
        <begin position="168"/>
        <end position="200"/>
    </location>
</feature>
<dbReference type="PROSITE" id="PS50828">
    <property type="entry name" value="SMR"/>
    <property type="match status" value="1"/>
</dbReference>
<dbReference type="GO" id="GO:0043130">
    <property type="term" value="F:ubiquitin binding"/>
    <property type="evidence" value="ECO:0007669"/>
    <property type="project" value="InterPro"/>
</dbReference>
<keyword evidence="5" id="KW-1185">Reference proteome</keyword>
<dbReference type="InterPro" id="IPR036063">
    <property type="entry name" value="Smr_dom_sf"/>
</dbReference>
<dbReference type="PROSITE" id="PS51140">
    <property type="entry name" value="CUE"/>
    <property type="match status" value="1"/>
</dbReference>
<evidence type="ECO:0000313" key="5">
    <source>
        <dbReference type="Proteomes" id="UP001174934"/>
    </source>
</evidence>
<evidence type="ECO:0000313" key="4">
    <source>
        <dbReference type="EMBL" id="KAK0629210.1"/>
    </source>
</evidence>
<dbReference type="SUPFAM" id="SSF46934">
    <property type="entry name" value="UBA-like"/>
    <property type="match status" value="1"/>
</dbReference>
<dbReference type="GO" id="GO:0005634">
    <property type="term" value="C:nucleus"/>
    <property type="evidence" value="ECO:0007669"/>
    <property type="project" value="TreeGrafter"/>
</dbReference>
<dbReference type="AlphaFoldDB" id="A0AA40C8S8"/>
<sequence>LDETVILAIAYDRNIQTDYDVIRYDLTQLAESAKAEEATGFDPSGLSSSAHFEGRFLDDDVAPGSGIGSGNGMSLSDLDLTENGTTVSDGSGSSFFEQPPQKFTEQADMGELEKIDALRQIFPNFGDHTFKIYLQRNKGDLDRTFDELLNRQHLMELGELPKGVDGFFVGPDDESRRPSKGKKRKAKANRSLEDSGGGARSNKLALDYAVVSPTIDEAELEGAKGPVIKPATYAPVTRFEPPPLKLIKRPATMATTSSTSTSSEYGTSSSRGAISRLNRLGPLGRQGAIVYTERAREEARVSAAMSFQSAERLVNQQSTASKIDLHGVTVLDGVRIAKHRVWQWWDNLGENRESTARQVGFTVITGIGRHSVNGVSRLRQAVGVALKNDGWRMETLTGQFYITGRM</sequence>
<feature type="non-terminal residue" evidence="4">
    <location>
        <position position="1"/>
    </location>
</feature>
<dbReference type="EMBL" id="JAULSR010000002">
    <property type="protein sequence ID" value="KAK0629210.1"/>
    <property type="molecule type" value="Genomic_DNA"/>
</dbReference>
<feature type="domain" description="Smr" evidence="2">
    <location>
        <begin position="323"/>
        <end position="406"/>
    </location>
</feature>
<protein>
    <recommendedName>
        <fullName evidence="6">Smr domain-containing protein</fullName>
    </recommendedName>
</protein>
<dbReference type="Gene3D" id="3.30.1370.110">
    <property type="match status" value="1"/>
</dbReference>
<dbReference type="SUPFAM" id="SSF160443">
    <property type="entry name" value="SMR domain-like"/>
    <property type="match status" value="1"/>
</dbReference>
<dbReference type="GO" id="GO:0004519">
    <property type="term" value="F:endonuclease activity"/>
    <property type="evidence" value="ECO:0007669"/>
    <property type="project" value="TreeGrafter"/>
</dbReference>
<dbReference type="InterPro" id="IPR009060">
    <property type="entry name" value="UBA-like_sf"/>
</dbReference>
<evidence type="ECO:0000259" key="3">
    <source>
        <dbReference type="PROSITE" id="PS51140"/>
    </source>
</evidence>
<accession>A0AA40C8S8</accession>
<dbReference type="PANTHER" id="PTHR46535">
    <property type="entry name" value="NEDD4-BINDING PROTEIN 2"/>
    <property type="match status" value="1"/>
</dbReference>
<dbReference type="CDD" id="cd14279">
    <property type="entry name" value="CUE"/>
    <property type="match status" value="1"/>
</dbReference>
<evidence type="ECO:0000259" key="2">
    <source>
        <dbReference type="PROSITE" id="PS50828"/>
    </source>
</evidence>
<gene>
    <name evidence="4" type="ORF">B0T17DRAFT_489012</name>
</gene>
<dbReference type="Proteomes" id="UP001174934">
    <property type="component" value="Unassembled WGS sequence"/>
</dbReference>
<dbReference type="InterPro" id="IPR002625">
    <property type="entry name" value="Smr_dom"/>
</dbReference>
<feature type="region of interest" description="Disordered" evidence="1">
    <location>
        <begin position="252"/>
        <end position="271"/>
    </location>
</feature>
<comment type="caution">
    <text evidence="4">The sequence shown here is derived from an EMBL/GenBank/DDBJ whole genome shotgun (WGS) entry which is preliminary data.</text>
</comment>
<dbReference type="PANTHER" id="PTHR46535:SF1">
    <property type="entry name" value="NEDD4-BINDING PROTEIN 2"/>
    <property type="match status" value="1"/>
</dbReference>
<dbReference type="InterPro" id="IPR052772">
    <property type="entry name" value="Endo/PolyKinase_Domain-Protein"/>
</dbReference>
<dbReference type="Gene3D" id="1.10.8.10">
    <property type="entry name" value="DNA helicase RuvA subunit, C-terminal domain"/>
    <property type="match status" value="1"/>
</dbReference>
<evidence type="ECO:0008006" key="6">
    <source>
        <dbReference type="Google" id="ProtNLM"/>
    </source>
</evidence>
<proteinExistence type="predicted"/>
<organism evidence="4 5">
    <name type="scientific">Bombardia bombarda</name>
    <dbReference type="NCBI Taxonomy" id="252184"/>
    <lineage>
        <taxon>Eukaryota</taxon>
        <taxon>Fungi</taxon>
        <taxon>Dikarya</taxon>
        <taxon>Ascomycota</taxon>
        <taxon>Pezizomycotina</taxon>
        <taxon>Sordariomycetes</taxon>
        <taxon>Sordariomycetidae</taxon>
        <taxon>Sordariales</taxon>
        <taxon>Lasiosphaeriaceae</taxon>
        <taxon>Bombardia</taxon>
    </lineage>
</organism>
<name>A0AA40C8S8_9PEZI</name>
<feature type="compositionally biased region" description="Basic residues" evidence="1">
    <location>
        <begin position="178"/>
        <end position="188"/>
    </location>
</feature>
<evidence type="ECO:0000256" key="1">
    <source>
        <dbReference type="SAM" id="MobiDB-lite"/>
    </source>
</evidence>